<name>A0ACA9S9K6_9GLOM</name>
<sequence>KAAKNQKINFIEHDEIKREQTSRSKVDLFINGLEIEQNNENILKAFISG</sequence>
<evidence type="ECO:0000313" key="1">
    <source>
        <dbReference type="EMBL" id="CAG8832752.1"/>
    </source>
</evidence>
<feature type="non-terminal residue" evidence="1">
    <location>
        <position position="49"/>
    </location>
</feature>
<organism evidence="1 2">
    <name type="scientific">Racocetra persica</name>
    <dbReference type="NCBI Taxonomy" id="160502"/>
    <lineage>
        <taxon>Eukaryota</taxon>
        <taxon>Fungi</taxon>
        <taxon>Fungi incertae sedis</taxon>
        <taxon>Mucoromycota</taxon>
        <taxon>Glomeromycotina</taxon>
        <taxon>Glomeromycetes</taxon>
        <taxon>Diversisporales</taxon>
        <taxon>Gigasporaceae</taxon>
        <taxon>Racocetra</taxon>
    </lineage>
</organism>
<evidence type="ECO:0000313" key="2">
    <source>
        <dbReference type="Proteomes" id="UP000789920"/>
    </source>
</evidence>
<proteinExistence type="predicted"/>
<feature type="non-terminal residue" evidence="1">
    <location>
        <position position="1"/>
    </location>
</feature>
<gene>
    <name evidence="1" type="ORF">RPERSI_LOCUS28573</name>
</gene>
<dbReference type="Proteomes" id="UP000789920">
    <property type="component" value="Unassembled WGS sequence"/>
</dbReference>
<reference evidence="1" key="1">
    <citation type="submission" date="2021-06" db="EMBL/GenBank/DDBJ databases">
        <authorList>
            <person name="Kallberg Y."/>
            <person name="Tangrot J."/>
            <person name="Rosling A."/>
        </authorList>
    </citation>
    <scope>NUCLEOTIDE SEQUENCE</scope>
    <source>
        <strain evidence="1">MA461A</strain>
    </source>
</reference>
<protein>
    <submittedName>
        <fullName evidence="1">27729_t:CDS:1</fullName>
    </submittedName>
</protein>
<accession>A0ACA9S9K6</accession>
<dbReference type="EMBL" id="CAJVQC010104623">
    <property type="protein sequence ID" value="CAG8832752.1"/>
    <property type="molecule type" value="Genomic_DNA"/>
</dbReference>
<comment type="caution">
    <text evidence="1">The sequence shown here is derived from an EMBL/GenBank/DDBJ whole genome shotgun (WGS) entry which is preliminary data.</text>
</comment>
<keyword evidence="2" id="KW-1185">Reference proteome</keyword>